<dbReference type="InterPro" id="IPR029460">
    <property type="entry name" value="DNAPol_HHH"/>
</dbReference>
<feature type="domain" description="Exonuclease" evidence="8">
    <location>
        <begin position="1"/>
        <end position="192"/>
    </location>
</feature>
<evidence type="ECO:0000256" key="2">
    <source>
        <dbReference type="ARBA" id="ARBA00019114"/>
    </source>
</evidence>
<dbReference type="InterPro" id="IPR036397">
    <property type="entry name" value="RNaseH_sf"/>
</dbReference>
<dbReference type="NCBIfam" id="NF004226">
    <property type="entry name" value="PRK05673.1"/>
    <property type="match status" value="1"/>
</dbReference>
<dbReference type="InterPro" id="IPR013520">
    <property type="entry name" value="Ribonucl_H"/>
</dbReference>
<organism evidence="10 11">
    <name type="scientific">Paenimyroides ceti</name>
    <dbReference type="NCBI Taxonomy" id="395087"/>
    <lineage>
        <taxon>Bacteria</taxon>
        <taxon>Pseudomonadati</taxon>
        <taxon>Bacteroidota</taxon>
        <taxon>Flavobacteriia</taxon>
        <taxon>Flavobacteriales</taxon>
        <taxon>Flavobacteriaceae</taxon>
        <taxon>Paenimyroides</taxon>
    </lineage>
</organism>
<dbReference type="InterPro" id="IPR004805">
    <property type="entry name" value="DnaE2/DnaE/PolC"/>
</dbReference>
<protein>
    <recommendedName>
        <fullName evidence="2">DNA polymerase III subunit alpha</fullName>
        <ecNumber evidence="1">2.7.7.7</ecNumber>
    </recommendedName>
</protein>
<evidence type="ECO:0000313" key="11">
    <source>
        <dbReference type="Proteomes" id="UP001242368"/>
    </source>
</evidence>
<dbReference type="PANTHER" id="PTHR32294:SF0">
    <property type="entry name" value="DNA POLYMERASE III SUBUNIT ALPHA"/>
    <property type="match status" value="1"/>
</dbReference>
<evidence type="ECO:0000256" key="7">
    <source>
        <dbReference type="ARBA" id="ARBA00049244"/>
    </source>
</evidence>
<dbReference type="CDD" id="cd04485">
    <property type="entry name" value="DnaE_OBF"/>
    <property type="match status" value="1"/>
</dbReference>
<dbReference type="SUPFAM" id="SSF53098">
    <property type="entry name" value="Ribonuclease H-like"/>
    <property type="match status" value="1"/>
</dbReference>
<dbReference type="EMBL" id="JAUFQU010000001">
    <property type="protein sequence ID" value="MDN3708353.1"/>
    <property type="molecule type" value="Genomic_DNA"/>
</dbReference>
<evidence type="ECO:0000256" key="6">
    <source>
        <dbReference type="ARBA" id="ARBA00022932"/>
    </source>
</evidence>
<evidence type="ECO:0000256" key="4">
    <source>
        <dbReference type="ARBA" id="ARBA00022695"/>
    </source>
</evidence>
<dbReference type="Gene3D" id="1.10.10.1600">
    <property type="entry name" value="Bacterial DNA polymerase III alpha subunit, thumb domain"/>
    <property type="match status" value="1"/>
</dbReference>
<dbReference type="SUPFAM" id="SSF160975">
    <property type="entry name" value="AF1531-like"/>
    <property type="match status" value="1"/>
</dbReference>
<proteinExistence type="predicted"/>
<dbReference type="Gene3D" id="1.10.150.870">
    <property type="match status" value="1"/>
</dbReference>
<dbReference type="InterPro" id="IPR041931">
    <property type="entry name" value="DNA_pol3_alpha_thumb_dom"/>
</dbReference>
<dbReference type="Pfam" id="PF00929">
    <property type="entry name" value="RNase_T"/>
    <property type="match status" value="1"/>
</dbReference>
<dbReference type="NCBIfam" id="TIGR00594">
    <property type="entry name" value="polc"/>
    <property type="match status" value="1"/>
</dbReference>
<keyword evidence="6" id="KW-0239">DNA-directed DNA polymerase</keyword>
<dbReference type="Gene3D" id="3.20.20.140">
    <property type="entry name" value="Metal-dependent hydrolases"/>
    <property type="match status" value="1"/>
</dbReference>
<evidence type="ECO:0000256" key="1">
    <source>
        <dbReference type="ARBA" id="ARBA00012417"/>
    </source>
</evidence>
<dbReference type="Gene3D" id="3.30.420.10">
    <property type="entry name" value="Ribonuclease H-like superfamily/Ribonuclease H"/>
    <property type="match status" value="1"/>
</dbReference>
<comment type="catalytic activity">
    <reaction evidence="7">
        <text>DNA(n) + a 2'-deoxyribonucleoside 5'-triphosphate = DNA(n+1) + diphosphate</text>
        <dbReference type="Rhea" id="RHEA:22508"/>
        <dbReference type="Rhea" id="RHEA-COMP:17339"/>
        <dbReference type="Rhea" id="RHEA-COMP:17340"/>
        <dbReference type="ChEBI" id="CHEBI:33019"/>
        <dbReference type="ChEBI" id="CHEBI:61560"/>
        <dbReference type="ChEBI" id="CHEBI:173112"/>
        <dbReference type="EC" id="2.7.7.7"/>
    </reaction>
</comment>
<sequence length="1507" mass="171910">MYLIFDTETTGLPKSWNAPITDVDNWPRCVQIAWQLHDEMGNLVEHQDYLVKPEGYDIPFDAERIHGISTLLATEKGVSLQFVLEEFNKALEKSKFIVGQNIGFDVNIMGSEFYRKSTPSPLDQMPVLDTCTEVTAELLKLPGGRGGRYKLPTLTELHAYLFGVPFSEAHNATADVEATTRCFLELIRKEVFTKEELQQPENYFEEFKTQNPQPFQLIGLKHINLKKASEEIQRQLEKAGVISEEIEVVSEEIMRAFEAANYAHLHNHSQFSVLQSTIGIKDLVTLAVKEKMPAVAMTDHGNMMGAFQFVNAVMAHNKAAEAKNKELTENGELPTETIVKPIVGCEFNVCENHLDRSKKDNGYQVVILAKNKKGYHNLAKMASIAYTKGFYYVPRIDREVIKKYKEDLIVLSGGLQGEIPGKILNIGEKQAEDALLWWKEEFQNDFYIEVMRHGQEDEDRVNKTLIALARKHNVKLIATNNTYYSRKEDANAHDILLCVKDGEKQATPIGRGRGYRYGMPNQEYYFKSTAEMKNLFRDIPDAIINISEIVDQIEPYSLYRDVLLPKFDIPAEFQHAEDEIDGGKRGENSYLRYLTYEGAKKRYKEITPEITERLDFELVTIEKTGYPGYFLIVQDFIAAARTMGVSVGPGRGSAAGSAVAYCLGITNLDPIEYDLLFERFLNPDRVSMPDIDIDFDDEGRGRVMEYVIEKYGSNQVAQIITYGKMATKSAIRDTARVLDLPLAESDRIAKLIPGMMPSKWNLSRFISEELNAVKQAVKSDEFERVAELIQLAKTDSLAGETIQQAKVLEGSMRNTGIHACGVIITPDDITNFVPVTTAKDSDLYVTQFDNSVAESAGLLKMDFLGLKTLTLIKDTCKIVKYRLGIDLDPDNFPIDDQKTYELFQRGETVGVFQYESPGMQKYMRELKPTVFGDLIAMNALYRPGPLEYIPSFVRRKNGEEPITYDLDACEEYLKETYGITVYQEQVMLLSQKLADFTKGEADVLRKAMGKKQKDVLDKMKPQFVEQAAKKGHDPKILEKIWKDWEAFASYAFNKSHSTCYAWVAYQTAYLKAHYPAEYMAAVLSNNMNDIKQVTFFMEECQRMGLAVLGPDVNESVYKFTVNENYAIRFGMGAIKGVGEGAVQTIVENRQQGPYRSIFDLAKRIDLRAANKKAFENLALAGGFDCFEETHRAQYFFTEGDAITFLEKAMKYGAKFQENENSSQVSLFGEASEVQIPEPVIPSCDEWTTMEKLAKEKEVVGIYISGHPLDDFKFEMKYFCNVKLSQLKDLTPFVGRNVTFGGMVSNVQFRTSAKGKDWASFTVEGYEDSMEFRMFNEEYLKFRHFLLNNTFVYFKLFVKDGFVKKDSNEKTEPRIQFVELKLLNEVIPTYAKKLIIQIDIQELKAHQVEKIRMLLDENKGSKPVTFEIYELEKIQQKIENEMVNRFLEETDIDPIELDENTINEEAMLPKFVYQKKNVLEMPSKNTRIEISAELLEALESLQVQFRLN</sequence>
<dbReference type="InterPro" id="IPR012337">
    <property type="entry name" value="RNaseH-like_sf"/>
</dbReference>
<keyword evidence="3 10" id="KW-0808">Transferase</keyword>
<dbReference type="Proteomes" id="UP001242368">
    <property type="component" value="Unassembled WGS sequence"/>
</dbReference>
<keyword evidence="4 10" id="KW-0548">Nucleotidyltransferase</keyword>
<dbReference type="Pfam" id="PF02811">
    <property type="entry name" value="PHP"/>
    <property type="match status" value="1"/>
</dbReference>
<evidence type="ECO:0000313" key="10">
    <source>
        <dbReference type="EMBL" id="MDN3708353.1"/>
    </source>
</evidence>
<dbReference type="RefSeq" id="WP_290364223.1">
    <property type="nucleotide sequence ID" value="NZ_JAUFQU010000001.1"/>
</dbReference>
<dbReference type="SMART" id="SM00479">
    <property type="entry name" value="EXOIII"/>
    <property type="match status" value="1"/>
</dbReference>
<evidence type="ECO:0000256" key="3">
    <source>
        <dbReference type="ARBA" id="ARBA00022679"/>
    </source>
</evidence>
<name>A0ABT8CXK5_9FLAO</name>
<dbReference type="CDD" id="cd06127">
    <property type="entry name" value="DEDDh"/>
    <property type="match status" value="1"/>
</dbReference>
<dbReference type="SMART" id="SM00481">
    <property type="entry name" value="POLIIIAc"/>
    <property type="match status" value="1"/>
</dbReference>
<dbReference type="InterPro" id="IPR011708">
    <property type="entry name" value="DNA_pol3_alpha_NTPase_dom"/>
</dbReference>
<dbReference type="InterPro" id="IPR040982">
    <property type="entry name" value="DNA_pol3_finger"/>
</dbReference>
<dbReference type="InterPro" id="IPR003141">
    <property type="entry name" value="Pol/His_phosphatase_N"/>
</dbReference>
<dbReference type="Pfam" id="PF17657">
    <property type="entry name" value="DNA_pol3_finger"/>
    <property type="match status" value="1"/>
</dbReference>
<keyword evidence="11" id="KW-1185">Reference proteome</keyword>
<dbReference type="Pfam" id="PF07733">
    <property type="entry name" value="DNA_pol3_alpha"/>
    <property type="match status" value="1"/>
</dbReference>
<dbReference type="PANTHER" id="PTHR32294">
    <property type="entry name" value="DNA POLYMERASE III SUBUNIT ALPHA"/>
    <property type="match status" value="1"/>
</dbReference>
<dbReference type="Pfam" id="PF14579">
    <property type="entry name" value="HHH_6"/>
    <property type="match status" value="1"/>
</dbReference>
<feature type="domain" description="Polymerase/histidinol phosphatase N-terminal" evidence="9">
    <location>
        <begin position="263"/>
        <end position="351"/>
    </location>
</feature>
<dbReference type="GO" id="GO:0003887">
    <property type="term" value="F:DNA-directed DNA polymerase activity"/>
    <property type="evidence" value="ECO:0007669"/>
    <property type="project" value="UniProtKB-EC"/>
</dbReference>
<dbReference type="EC" id="2.7.7.7" evidence="1"/>
<evidence type="ECO:0000259" key="8">
    <source>
        <dbReference type="SMART" id="SM00479"/>
    </source>
</evidence>
<evidence type="ECO:0000256" key="5">
    <source>
        <dbReference type="ARBA" id="ARBA00022705"/>
    </source>
</evidence>
<accession>A0ABT8CXK5</accession>
<keyword evidence="5" id="KW-0235">DNA replication</keyword>
<evidence type="ECO:0000259" key="9">
    <source>
        <dbReference type="SMART" id="SM00481"/>
    </source>
</evidence>
<comment type="caution">
    <text evidence="10">The sequence shown here is derived from an EMBL/GenBank/DDBJ whole genome shotgun (WGS) entry which is preliminary data.</text>
</comment>
<reference evidence="11" key="1">
    <citation type="journal article" date="2019" name="Int. J. Syst. Evol. Microbiol.">
        <title>The Global Catalogue of Microorganisms (GCM) 10K type strain sequencing project: providing services to taxonomists for standard genome sequencing and annotation.</title>
        <authorList>
            <consortium name="The Broad Institute Genomics Platform"/>
            <consortium name="The Broad Institute Genome Sequencing Center for Infectious Disease"/>
            <person name="Wu L."/>
            <person name="Ma J."/>
        </authorList>
    </citation>
    <scope>NUCLEOTIDE SEQUENCE [LARGE SCALE GENOMIC DNA]</scope>
    <source>
        <strain evidence="11">CECT 7184</strain>
    </source>
</reference>
<gene>
    <name evidence="10" type="primary">dnaE</name>
    <name evidence="10" type="ORF">QW060_14725</name>
</gene>
<dbReference type="InterPro" id="IPR004013">
    <property type="entry name" value="PHP_dom"/>
</dbReference>